<dbReference type="PANTHER" id="PTHR28026:SF9">
    <property type="entry name" value="2-HYDROXY-PALMITIC ACID DIOXYGENASE MPO1"/>
    <property type="match status" value="1"/>
</dbReference>
<dbReference type="Proteomes" id="UP000199371">
    <property type="component" value="Unassembled WGS sequence"/>
</dbReference>
<keyword evidence="1" id="KW-0472">Membrane</keyword>
<dbReference type="STRING" id="173990.SAMN05660691_00550"/>
<keyword evidence="1" id="KW-1133">Transmembrane helix</keyword>
<accession>A0A1H6JX29</accession>
<dbReference type="Pfam" id="PF06127">
    <property type="entry name" value="Mpo1-like"/>
    <property type="match status" value="1"/>
</dbReference>
<sequence>MKNLTEHLSQYALYHRDERNILTHYAGIPLIVVAVFALLYWPLFTLAGMVITPALLLFIGSMAFYLRLDLRFGLVMFVFSGISLLLAGKLAALPFGLWLSSSIALFVVGWVLQFIGHYYEGKKPAFVDDLTGLLIGPLFIMAELGFKLGLRKPLQHRIEQIAGKTH</sequence>
<feature type="transmembrane region" description="Helical" evidence="1">
    <location>
        <begin position="73"/>
        <end position="92"/>
    </location>
</feature>
<dbReference type="GO" id="GO:0016020">
    <property type="term" value="C:membrane"/>
    <property type="evidence" value="ECO:0007669"/>
    <property type="project" value="GOC"/>
</dbReference>
<evidence type="ECO:0000256" key="1">
    <source>
        <dbReference type="SAM" id="Phobius"/>
    </source>
</evidence>
<feature type="transmembrane region" description="Helical" evidence="1">
    <location>
        <begin position="47"/>
        <end position="66"/>
    </location>
</feature>
<name>A0A1H6JX29_9GAMM</name>
<evidence type="ECO:0000313" key="3">
    <source>
        <dbReference type="Proteomes" id="UP000199371"/>
    </source>
</evidence>
<reference evidence="3" key="1">
    <citation type="submission" date="2016-10" db="EMBL/GenBank/DDBJ databases">
        <authorList>
            <person name="Varghese N."/>
            <person name="Submissions S."/>
        </authorList>
    </citation>
    <scope>NUCLEOTIDE SEQUENCE [LARGE SCALE GENOMIC DNA]</scope>
    <source>
        <strain evidence="3">DSM 17616</strain>
    </source>
</reference>
<dbReference type="GO" id="GO:0046521">
    <property type="term" value="P:sphingoid catabolic process"/>
    <property type="evidence" value="ECO:0007669"/>
    <property type="project" value="TreeGrafter"/>
</dbReference>
<dbReference type="EMBL" id="FNXF01000002">
    <property type="protein sequence ID" value="SEH63846.1"/>
    <property type="molecule type" value="Genomic_DNA"/>
</dbReference>
<feature type="transmembrane region" description="Helical" evidence="1">
    <location>
        <begin position="21"/>
        <end position="41"/>
    </location>
</feature>
<keyword evidence="3" id="KW-1185">Reference proteome</keyword>
<dbReference type="OrthoDB" id="5515308at2"/>
<gene>
    <name evidence="2" type="ORF">SAMN05660691_00550</name>
</gene>
<protein>
    <submittedName>
        <fullName evidence="2">Uncharacterized membrane protein YGL010W</fullName>
    </submittedName>
</protein>
<organism evidence="2 3">
    <name type="scientific">Rheinheimera pacifica</name>
    <dbReference type="NCBI Taxonomy" id="173990"/>
    <lineage>
        <taxon>Bacteria</taxon>
        <taxon>Pseudomonadati</taxon>
        <taxon>Pseudomonadota</taxon>
        <taxon>Gammaproteobacteria</taxon>
        <taxon>Chromatiales</taxon>
        <taxon>Chromatiaceae</taxon>
        <taxon>Rheinheimera</taxon>
    </lineage>
</organism>
<dbReference type="AlphaFoldDB" id="A0A1H6JX29"/>
<proteinExistence type="predicted"/>
<dbReference type="InterPro" id="IPR009305">
    <property type="entry name" value="Mpo1-like"/>
</dbReference>
<feature type="transmembrane region" description="Helical" evidence="1">
    <location>
        <begin position="98"/>
        <end position="119"/>
    </location>
</feature>
<evidence type="ECO:0000313" key="2">
    <source>
        <dbReference type="EMBL" id="SEH63846.1"/>
    </source>
</evidence>
<dbReference type="RefSeq" id="WP_092789984.1">
    <property type="nucleotide sequence ID" value="NZ_FNXF01000002.1"/>
</dbReference>
<dbReference type="PANTHER" id="PTHR28026">
    <property type="entry name" value="DUF962 DOMAIN PROTEIN (AFU_ORTHOLOGUE AFUA_8G05310)"/>
    <property type="match status" value="1"/>
</dbReference>
<keyword evidence="1" id="KW-0812">Transmembrane</keyword>